<dbReference type="SUPFAM" id="SSF55874">
    <property type="entry name" value="ATPase domain of HSP90 chaperone/DNA topoisomerase II/histidine kinase"/>
    <property type="match status" value="1"/>
</dbReference>
<reference evidence="4 5" key="1">
    <citation type="submission" date="2024-01" db="EMBL/GenBank/DDBJ databases">
        <title>Genome assemblies of Stephania.</title>
        <authorList>
            <person name="Yang L."/>
        </authorList>
    </citation>
    <scope>NUCLEOTIDE SEQUENCE [LARGE SCALE GENOMIC DNA]</scope>
    <source>
        <strain evidence="4">JXDWG</strain>
        <tissue evidence="4">Leaf</tissue>
    </source>
</reference>
<dbReference type="NCBIfam" id="NF047352">
    <property type="entry name" value="P_loop_sacsin"/>
    <property type="match status" value="1"/>
</dbReference>
<feature type="region of interest" description="Disordered" evidence="2">
    <location>
        <begin position="4764"/>
        <end position="4805"/>
    </location>
</feature>
<dbReference type="PROSITE" id="PS50089">
    <property type="entry name" value="ZF_RING_2"/>
    <property type="match status" value="1"/>
</dbReference>
<dbReference type="Pfam" id="PF25794">
    <property type="entry name" value="SACS"/>
    <property type="match status" value="4"/>
</dbReference>
<dbReference type="Proteomes" id="UP001419268">
    <property type="component" value="Unassembled WGS sequence"/>
</dbReference>
<comment type="caution">
    <text evidence="4">The sequence shown here is derived from an EMBL/GenBank/DDBJ whole genome shotgun (WGS) entry which is preliminary data.</text>
</comment>
<dbReference type="InterPro" id="IPR052972">
    <property type="entry name" value="Sacsin_chaperone_reg"/>
</dbReference>
<evidence type="ECO:0000313" key="4">
    <source>
        <dbReference type="EMBL" id="KAK9117869.1"/>
    </source>
</evidence>
<evidence type="ECO:0000259" key="3">
    <source>
        <dbReference type="PROSITE" id="PS50089"/>
    </source>
</evidence>
<gene>
    <name evidence="4" type="ORF">Scep_015962</name>
</gene>
<dbReference type="EMBL" id="JBBNAG010000007">
    <property type="protein sequence ID" value="KAK9117869.1"/>
    <property type="molecule type" value="Genomic_DNA"/>
</dbReference>
<proteinExistence type="predicted"/>
<dbReference type="InterPro" id="IPR013083">
    <property type="entry name" value="Znf_RING/FYVE/PHD"/>
</dbReference>
<organism evidence="4 5">
    <name type="scientific">Stephania cephalantha</name>
    <dbReference type="NCBI Taxonomy" id="152367"/>
    <lineage>
        <taxon>Eukaryota</taxon>
        <taxon>Viridiplantae</taxon>
        <taxon>Streptophyta</taxon>
        <taxon>Embryophyta</taxon>
        <taxon>Tracheophyta</taxon>
        <taxon>Spermatophyta</taxon>
        <taxon>Magnoliopsida</taxon>
        <taxon>Ranunculales</taxon>
        <taxon>Menispermaceae</taxon>
        <taxon>Menispermoideae</taxon>
        <taxon>Cissampelideae</taxon>
        <taxon>Stephania</taxon>
    </lineage>
</organism>
<sequence>MESPWSDPPLLLEDFGQRVDLTRRIREVLVNYPEGTTVLKELIQNADDAGATKICFCLDRRSHGVESLLSGKLSEWQGPALLAFNDAEFSEDDFVSISRIGDRPAAMLGLMTAIVASFLKNCTRDRILVNAVDAKLFLNSKSDSATVVGFNSVYHLTDLPSFVSGKYVVLFDPQGIYLPNVSSANPGKRIEYVSSSAISLYQDQFFPYCAFGCDMKNSFPGTLFRFPLRNADQAAVSKLSRQAYLEDDISSMFTQLYEEGVLNLLFLKNILSIEMYIWSGGDPEPQKLYSCSVSLPNDQVVWHRKAILRLSDSISSSGNEMDSFSLDFLSESFYKSRQEKKVETYYIVQAMASESSRIGSFALSAAKEYDIHLLPWASVAACIPHGVGNRGLVVKTIKPRPNRGSQFGCFANHHQTADPQNRNQTGRGLRGLADVKHGLAFCSLPLPLRTGLSVQVNGYFELSSNRRSIWYGDDMDRGGKLRSDWNRLLLEDVVAPAFMNLLLGARGMLSQSKLYYSLWPNGSFEEPWGILVRMIYKSIAGVPVLFSDIEGGKWVSPRDAFLHDEEFAKSKELGQALLLLRMPIVYLQSPLIDMLLKYGTNFYQKVVTPATVREFLRDCKGLLPLSRSDKLVLLEYCLEDVIDADVGRIANGLPLVPLASNEFGSFCEGSQGVSYFICNELEYKLLQKIPNRIIDRDIPNKLLSRLSGIASTSTSNIMLFDFQCFLQLFPVFFPSNWKYKSKVTWDPECSPSHPEASWFMIFWQYLRIQGESETLFSFSDWPILPSTSGHLYAPSKSSKLINADTLSDKMKGILAKIGCKMLNPYYGVEHRQLSQYVYNANGGGVLDAIFDAISLDEGSVEVSLNISADEKNELCLFLFDPKWYVGDGIAEAQIQKCKRLPIYTVYSGGSIHVGDFSDLISPQKYLPPLGVPEHLLGNNFVKSISKWEEDILVRYYGIERMGKACFYRNHVMIMIHELQPEIRDRVMLSVLHDLPQLCLEDASLRESLRKLEFVPTRSGSLKCPDVLYDPRNEELYELLEDSNSFPYGLFQKSDVLDMLQSLGLRTYVSPETIIHSARHVELLMQKDQAKAHSRGKVLLSYLEANATKWSLNLSNSGKNHKAIIKRTLSHVTTAFKSPNQESDVEKFWDSLRMISWCPVLVSAPYPTLPWPSVSSVVAPPKQVRLQTDLWIASASMRILDGECSSTSLSLNLGWLSPPGGSVIAAQLLELGKNNEITRDQVLRQELAVAMPRIYSLLMGMIGTDEMEIVKAVLEGCRWIWVGDGFATLNEVVLSGPLHLAPYLRVIPVDLAVFKELFMELGIREFLKPSDYADILCRMAGRKGNAPLDAQELRAAVLIVQYLAEAPFQDYKIQTYLPDTSCRLLPASTLVFNDAPWLLGLGDTESTFGDVSNVGLNTATSVQKFVHGNISNEVAEKLGVRSLRRILLAESADSMNLSLSGAVEAFGQHEALTTRLKHIIDMYADGPGILFELVQNAEDAGASEVIFLLDKTHYGTSSVLSPEMAEWQGPALYCFNSSIFSPQDLYAISRIGQDSKLEKPFAIGRFGLGFNCVYHFTDIPSFVSGENIVMFDPHACNLPGISPSHPGLRIQFVGRRILEQFPDQFAPFLHFGCDLHHSFPGTLFRFPLRTELAASRSQIKKERYAPEDVLSLFSSFSEVASEALLFLRNVKSISLFVKDGVGHEMKLYNRVERNHFNELGAESHPRDLMLNFIQGRKQAGMDKDQFLNKLSKTSENDLPWYCQKIVITEEDTCGRRSHFWMMGECLGGGRARKKSIASENRSHNFVPWACIAAYMYTVNLQETKILSGSQSTESEAGSSADAFPVPSDFLANRRDFEGRAFCFLPLPISTGLPVHVNAYFELSSNRRDIWFGNDMAGGGKARSDWNIFLLEDVVSNAYGRLLEKIAQEIGPGDQFSTFWPTIGEAEPWTSMVRKLHLYVADLCLRVFHTKARGGQWISTKQAIFPDFSFSKVHELAEALSDADLPLITVSKSIVERFKEVCPSLHFLTPQLLRTLLIRRKRGFRDKDAIVLTLEYCLSDIKGPATYDSLHGLPLIPLANSLVASFNKRGEGERIFITTQNEYNLLKSSVPYLLIDINIPEELHQKLFDIAQHGGSNISKLSCHLLEELFPRILPTEWQNCKQVSWTPGHEGQPSLEWMRLLWIYLRSSCDDLSVFFKWPILPVANESLLQLVRSSRVIKDDGWSENMSSLLKKLGCLFLRSEFEIDHPQLKNFVQDSTASGILNALLAVGDIQNITTLFCNAMEGELHELRCFILQSKWFSGDQMNHRHIDIIKQIPMFESYSSRKLVSLSNPTKMIKPEGVNEDLLDGAFVRTESEKEKFILRSFLEIREPTRAEFYVDYVLNRISEFISQPAALSAILRDLKLLVEEDSSTRTMLSHTPFVLAANGTWKCPSRLYDPRVPGLKKLLYGEDLFPCDKFLDPNVLETLVSLGLKKNLGFAGLLDSARSISMMHDAGDSEAVDYGRSLLSCLDAFGCNISKQGESNCDEFHTPRADNLVGDLDDGNDDKAESMYSPVTSEEGCSKWDSEVYSCLGDIHHEPDDDFWSDIKSIRWCPVYVEPSFQGLPWLMPKHQIAPPNVVRPKSQMWMVSAMMHILDGECSSAYLKRKLGWLEAPNVTILSTQLIELSKSHCQLKLDSVEELALDAELQREIPMLYSKLQEHISSDDFNILKSALNGVSWVWIGDNFVSSNSLAFDSPVKFHPYLYAVPSELSEFKDLLLALGVKPTFESLDYSLALQHLQHDVKGLPLSLEQLNFVRCVLEAVADCYANIALTKVSTDTLLIPDSSGVLISVKDLVYNDAPWMENSSLALQHIVHPCISNDLANKLGVQSLRCLSLVDEDMTKNIPCIDYSRISKFLAQCGNTDFLLFDLLELADCCKTRKLHLIFDKREHLCESLLQHNLGEFQGPALVAVLEGATLSREEVSNLHCLPPWSGNVICYGLGMLSCYSICDLPSIVSGGYFYMFDPHGKTLGAPSSEAPTAKMFSLRGTKLTERFYDQFSPMLIGQNMPWAMSDSTVIRMPLTSQCMKDGLENGTKKIKAVFDRFMEHASRALLFLKSVLQTNNGYGATAHKWSGYLISCTGIKNGIFFSVLLLRFLVHILLFVVIEWHGDSKKWSKAPYSVINHSDTLSITKHLLIFGTLGVEVSISSWEDGCFVPCQDYLVCVDPSSAITRNPFSEKKWRKFQISRLFGNSNAMIKFHVIDVHIFQRETKVVDKWLVVLSLGSGQTRNMALDRRYLAYNLTPVAGVAAHVSRNGQPADACLNNCILSPLPLSGHLSVPVVVLGCFMVCHDGGRSLFKSQSNVVSVEQLDAESQLIEAWNRELMSCVCDSYVEMVLEIQKLRREPSIPSKSSGSSSVRAVSQILQACGNHIYMFWPRSKRNSTSSDLPRPAIDNSSSLKLNDSDWDCFVEKVIRPFYARLVDLPVWQLYSGRIVKAEEGMFLSQPGNEMVENLPPSTVCSFIKEHYPVFSVPWELVKEIQAVGVKVKEIMPKMVRALLKASSTSIVLRSVETYIDVLEYSMSDIELQELSNVCNGGTREDSLPAASTSNIEGFDAIPTQSQANPADALEMVTHLGRALFDFGRGVVEDLGRAGGPLVQNNTIAGSSIRESSSNMKLPSVAVDLKGLICPTATSKLARLGSTELWVGTEEQQMLMHPLASRFIHAKCMVRPILANIFSNKSIQKFLKLQEFSSYLLAKNMNLVLSEHWVNHVMGPNKAPWFSWENGAGTNVEGGPSPNWIRLFWKNLGSPRDLSLFHDWPLVPAFLGRAVLCRIKERHLIFIPPSNTIITPGNEPSNPSTTGLGLAALLCSPSSEAESIKSHLLAFEMLNSKYPWLTPLLNQCNIPVYDPSFLEWASVCDCFPAPGQSLGQVIVSKLVAAKQAGYFSQPVLSAEHCDKLFDLFASDFTSPDSIYKREELDILRDLPIFKTVVGTYTRLDGQDYCIISSNSFFKPLDEHCLHYSVDSGGVLLLLALGVPELLDKEILVRFALPGFEGKAQGEKEDILIYLCMNWQELHHDSTVIDALKDTKFVRNANELCRELYKPKDLYDPTDSLLMTVFSGDRNKFPGERFTSDEWLRVLKKTGLRTAMEEDVILECAKKVEYLGHECVKYKEDPEDFDVDINCEISPEIWSLASAVVEAIFSNFAGLYSNRFCDLLGKVAFVPAVKGHPHVAGKKGRRKVLCSYNEAILPKDWPLGWSIAPILASQNAVPPEFSWGALHLRSPPVFSTVLNHLQAVGRNGGEDTLVHWPMSSGTMTIEGASCEILKYLDKIWGSLAALDVSELQKVEFIPVANGTRLVAANSLFVHLTVNLSPFAFELPTLYLPFVKILKELGLQDELSLTYAKDLLSNLQKACGYQRLNPNELRAVMEILCFIYDTLVQNKGSDEFNWVSEAIVPDSGCRLVMARFCVYLDSYGSRFIKSIDISRLRFVISDVSEKMCKVFGVRKLSERVVEELDPGKQLQSLDQIGSVTIAMVREKLLSRTFQAAVWTVLQNITGFTLSFEDVTLERVQSSLGSIAEKLQFVKSLYTRFMLFPESLDITRVSKGSIISELDDGLGHRTLHYVDKSMTWILVAEPPCYMSVFDVIAIVVSQVLDSPIALPIGPLFTCTEGSEKAIVKLLKIGCDTSEIGSSGRFYNLLGKELMPQDAIQVQIHPLRPFYSGEIIAWRTGKDGEKLRYGRVPADVRPSAGQALYRFDVETASGEKQPLLSSQVFSFRSMSTASSSSLSNSSENGSGEMDNKKHGPMVGSTSSDRTTSFKSQQGRELQYGKVSAAELVQAVNDMLSAAGFNIDSEKQSILQTSLTLQDQLKESQAALLLEQEKSDTATKEAENAKAAWLCRICLSTEVDITLVPCGHVLCRRCSSAVTKCPFCRRQVSQTLKIFRP</sequence>
<dbReference type="InterPro" id="IPR036890">
    <property type="entry name" value="HATPase_C_sf"/>
</dbReference>
<dbReference type="GO" id="GO:0030544">
    <property type="term" value="F:Hsp70 protein binding"/>
    <property type="evidence" value="ECO:0007669"/>
    <property type="project" value="TreeGrafter"/>
</dbReference>
<evidence type="ECO:0000256" key="2">
    <source>
        <dbReference type="SAM" id="MobiDB-lite"/>
    </source>
</evidence>
<keyword evidence="5" id="KW-1185">Reference proteome</keyword>
<dbReference type="InterPro" id="IPR058210">
    <property type="entry name" value="SACS/Nov_dom"/>
</dbReference>
<protein>
    <recommendedName>
        <fullName evidence="3">RING-type domain-containing protein</fullName>
    </recommendedName>
</protein>
<dbReference type="SMART" id="SM00184">
    <property type="entry name" value="RING"/>
    <property type="match status" value="1"/>
</dbReference>
<dbReference type="SUPFAM" id="SSF57850">
    <property type="entry name" value="RING/U-box"/>
    <property type="match status" value="1"/>
</dbReference>
<dbReference type="Gene3D" id="3.30.40.10">
    <property type="entry name" value="Zinc/RING finger domain, C3HC4 (zinc finger)"/>
    <property type="match status" value="1"/>
</dbReference>
<keyword evidence="1" id="KW-0862">Zinc</keyword>
<dbReference type="PANTHER" id="PTHR15600:SF42">
    <property type="entry name" value="SACSIN"/>
    <property type="match status" value="1"/>
</dbReference>
<feature type="compositionally biased region" description="Polar residues" evidence="2">
    <location>
        <begin position="4790"/>
        <end position="4805"/>
    </location>
</feature>
<dbReference type="InterPro" id="IPR001841">
    <property type="entry name" value="Znf_RING"/>
</dbReference>
<evidence type="ECO:0000313" key="5">
    <source>
        <dbReference type="Proteomes" id="UP001419268"/>
    </source>
</evidence>
<keyword evidence="1" id="KW-0479">Metal-binding</keyword>
<accession>A0AAP0ILP1</accession>
<feature type="compositionally biased region" description="Low complexity" evidence="2">
    <location>
        <begin position="4764"/>
        <end position="4777"/>
    </location>
</feature>
<feature type="domain" description="RING-type" evidence="3">
    <location>
        <begin position="4881"/>
        <end position="4915"/>
    </location>
</feature>
<dbReference type="PANTHER" id="PTHR15600">
    <property type="entry name" value="SACSIN"/>
    <property type="match status" value="1"/>
</dbReference>
<keyword evidence="1" id="KW-0863">Zinc-finger</keyword>
<dbReference type="GO" id="GO:0008270">
    <property type="term" value="F:zinc ion binding"/>
    <property type="evidence" value="ECO:0007669"/>
    <property type="project" value="UniProtKB-KW"/>
</dbReference>
<evidence type="ECO:0000256" key="1">
    <source>
        <dbReference type="PROSITE-ProRule" id="PRU00175"/>
    </source>
</evidence>
<dbReference type="Pfam" id="PF13920">
    <property type="entry name" value="zf-C3HC4_3"/>
    <property type="match status" value="1"/>
</dbReference>
<name>A0AAP0ILP1_9MAGN</name>